<dbReference type="CDD" id="cd07389">
    <property type="entry name" value="MPP_PhoD"/>
    <property type="match status" value="1"/>
</dbReference>
<dbReference type="Pfam" id="PF09423">
    <property type="entry name" value="PhoD"/>
    <property type="match status" value="1"/>
</dbReference>
<dbReference type="PANTHER" id="PTHR43606:SF2">
    <property type="entry name" value="ALKALINE PHOSPHATASE FAMILY PROTEIN (AFU_ORTHOLOGUE AFUA_5G03860)"/>
    <property type="match status" value="1"/>
</dbReference>
<feature type="domain" description="PhoD-like phosphatase metallophosphatase" evidence="1">
    <location>
        <begin position="128"/>
        <end position="386"/>
    </location>
</feature>
<evidence type="ECO:0000313" key="3">
    <source>
        <dbReference type="Proteomes" id="UP000295662"/>
    </source>
</evidence>
<comment type="caution">
    <text evidence="2">The sequence shown here is derived from an EMBL/GenBank/DDBJ whole genome shotgun (WGS) entry which is preliminary data.</text>
</comment>
<dbReference type="InterPro" id="IPR038607">
    <property type="entry name" value="PhoD-like_sf"/>
</dbReference>
<dbReference type="InterPro" id="IPR018946">
    <property type="entry name" value="PhoD-like_MPP"/>
</dbReference>
<dbReference type="OrthoDB" id="9783365at2"/>
<name>A0A4R7STN9_9BACT</name>
<proteinExistence type="predicted"/>
<reference evidence="2 3" key="1">
    <citation type="submission" date="2019-03" db="EMBL/GenBank/DDBJ databases">
        <title>Genomic Encyclopedia of Archaeal and Bacterial Type Strains, Phase II (KMG-II): from individual species to whole genera.</title>
        <authorList>
            <person name="Goeker M."/>
        </authorList>
    </citation>
    <scope>NUCLEOTIDE SEQUENCE [LARGE SCALE GENOMIC DNA]</scope>
    <source>
        <strain evidence="2 3">ATCC 25309</strain>
    </source>
</reference>
<keyword evidence="3" id="KW-1185">Reference proteome</keyword>
<organism evidence="2 3">
    <name type="scientific">Prosthecobacter fusiformis</name>
    <dbReference type="NCBI Taxonomy" id="48464"/>
    <lineage>
        <taxon>Bacteria</taxon>
        <taxon>Pseudomonadati</taxon>
        <taxon>Verrucomicrobiota</taxon>
        <taxon>Verrucomicrobiia</taxon>
        <taxon>Verrucomicrobiales</taxon>
        <taxon>Verrucomicrobiaceae</taxon>
        <taxon>Prosthecobacter</taxon>
    </lineage>
</organism>
<dbReference type="InterPro" id="IPR029052">
    <property type="entry name" value="Metallo-depent_PP-like"/>
</dbReference>
<dbReference type="AlphaFoldDB" id="A0A4R7STN9"/>
<dbReference type="Gene3D" id="3.60.21.70">
    <property type="entry name" value="PhoD-like phosphatase"/>
    <property type="match status" value="1"/>
</dbReference>
<dbReference type="EMBL" id="SOCA01000001">
    <property type="protein sequence ID" value="TDU81876.1"/>
    <property type="molecule type" value="Genomic_DNA"/>
</dbReference>
<dbReference type="Proteomes" id="UP000295662">
    <property type="component" value="Unassembled WGS sequence"/>
</dbReference>
<dbReference type="InterPro" id="IPR052900">
    <property type="entry name" value="Phospholipid_Metab_Enz"/>
</dbReference>
<gene>
    <name evidence="2" type="ORF">EI77_01188</name>
</gene>
<evidence type="ECO:0000313" key="2">
    <source>
        <dbReference type="EMBL" id="TDU81876.1"/>
    </source>
</evidence>
<dbReference type="PANTHER" id="PTHR43606">
    <property type="entry name" value="PHOSPHATASE, PUTATIVE (AFU_ORTHOLOGUE AFUA_6G08710)-RELATED"/>
    <property type="match status" value="1"/>
</dbReference>
<dbReference type="SUPFAM" id="SSF56300">
    <property type="entry name" value="Metallo-dependent phosphatases"/>
    <property type="match status" value="1"/>
</dbReference>
<protein>
    <submittedName>
        <fullName evidence="2">Phosphodiesterase/alkaline phosphatase D-like protein</fullName>
    </submittedName>
</protein>
<sequence length="445" mass="50431">MSRLILGHTTNHSIKIWVRGSARWPYAFLDVLDSADQKTAPTHVALTLEEEFFTHVVEWKGLSANNAYRVKVAYGKDKKSTEDERVRDAYTEGNFRTFPEADNGAAFTFMLGSCNLHSLGFIEKPDRAWMQVSSLAKHNEARFMIHAGDQIYADIPLKPQASLEHYRDKYLDAWDDCTPARKALTELPHYMILDDHEIINNFDNDLTAGNVDYQGLARVAMKVYWEFQHSHNPHATAAGFHYHYDFSYGQTQFFVMDTRYYRASGSGQMIDPVQEKALLKWLSAHKDALKFIVTSVPFVTEVKTPEADKWCDPAYDGQRGRILSHILSHGISKVVFLTGDMHSALMATLDFTDAAGSTARIYELMSSPINQITPDLPMEKQFIPSLTRKLKNGFMIHSQIDKSSFFGKNSNLMAIEVPGDGTVQYRIYRTTKSSNIPVKTGSFTP</sequence>
<accession>A0A4R7STN9</accession>
<evidence type="ECO:0000259" key="1">
    <source>
        <dbReference type="Pfam" id="PF09423"/>
    </source>
</evidence>